<feature type="domain" description="RING-type" evidence="6">
    <location>
        <begin position="77"/>
        <end position="117"/>
    </location>
</feature>
<dbReference type="GO" id="GO:0008270">
    <property type="term" value="F:zinc ion binding"/>
    <property type="evidence" value="ECO:0007669"/>
    <property type="project" value="UniProtKB-KW"/>
</dbReference>
<comment type="caution">
    <text evidence="7">The sequence shown here is derived from an EMBL/GenBank/DDBJ whole genome shotgun (WGS) entry which is preliminary data.</text>
</comment>
<sequence>MSNIVEFVDLTTPVIYLKDEVINLLSDESFEITAVESQSTDSSSKKNKLRQASKKKIKGSTSKKFTSENRAKKFGDCPICWDELGKNPLASTKCGHAFCIECIEKSLTVEKKCPTCRRVLLGKSSYHPLYLNL</sequence>
<evidence type="ECO:0000313" key="7">
    <source>
        <dbReference type="EMBL" id="CAH2242180.1"/>
    </source>
</evidence>
<reference evidence="7" key="1">
    <citation type="submission" date="2022-03" db="EMBL/GenBank/DDBJ databases">
        <authorList>
            <person name="Lindestad O."/>
        </authorList>
    </citation>
    <scope>NUCLEOTIDE SEQUENCE</scope>
</reference>
<dbReference type="PANTHER" id="PTHR23041">
    <property type="entry name" value="RING FINGER DOMAIN-CONTAINING"/>
    <property type="match status" value="1"/>
</dbReference>
<evidence type="ECO:0000259" key="6">
    <source>
        <dbReference type="PROSITE" id="PS50089"/>
    </source>
</evidence>
<dbReference type="SMART" id="SM00184">
    <property type="entry name" value="RING"/>
    <property type="match status" value="1"/>
</dbReference>
<dbReference type="OrthoDB" id="6105938at2759"/>
<dbReference type="AlphaFoldDB" id="A0A8S4RX11"/>
<organism evidence="7 8">
    <name type="scientific">Pararge aegeria aegeria</name>
    <dbReference type="NCBI Taxonomy" id="348720"/>
    <lineage>
        <taxon>Eukaryota</taxon>
        <taxon>Metazoa</taxon>
        <taxon>Ecdysozoa</taxon>
        <taxon>Arthropoda</taxon>
        <taxon>Hexapoda</taxon>
        <taxon>Insecta</taxon>
        <taxon>Pterygota</taxon>
        <taxon>Neoptera</taxon>
        <taxon>Endopterygota</taxon>
        <taxon>Lepidoptera</taxon>
        <taxon>Glossata</taxon>
        <taxon>Ditrysia</taxon>
        <taxon>Papilionoidea</taxon>
        <taxon>Nymphalidae</taxon>
        <taxon>Satyrinae</taxon>
        <taxon>Satyrini</taxon>
        <taxon>Parargina</taxon>
        <taxon>Pararge</taxon>
    </lineage>
</organism>
<gene>
    <name evidence="7" type="primary">jg22892</name>
    <name evidence="7" type="ORF">PAEG_LOCUS18531</name>
</gene>
<feature type="compositionally biased region" description="Basic residues" evidence="5">
    <location>
        <begin position="45"/>
        <end position="58"/>
    </location>
</feature>
<evidence type="ECO:0000256" key="4">
    <source>
        <dbReference type="PROSITE-ProRule" id="PRU00175"/>
    </source>
</evidence>
<proteinExistence type="predicted"/>
<dbReference type="InterPro" id="IPR001841">
    <property type="entry name" value="Znf_RING"/>
</dbReference>
<evidence type="ECO:0000256" key="3">
    <source>
        <dbReference type="ARBA" id="ARBA00022833"/>
    </source>
</evidence>
<evidence type="ECO:0000256" key="5">
    <source>
        <dbReference type="SAM" id="MobiDB-lite"/>
    </source>
</evidence>
<feature type="region of interest" description="Disordered" evidence="5">
    <location>
        <begin position="37"/>
        <end position="64"/>
    </location>
</feature>
<name>A0A8S4RX11_9NEOP</name>
<evidence type="ECO:0000256" key="1">
    <source>
        <dbReference type="ARBA" id="ARBA00022723"/>
    </source>
</evidence>
<dbReference type="Pfam" id="PF13923">
    <property type="entry name" value="zf-C3HC4_2"/>
    <property type="match status" value="1"/>
</dbReference>
<evidence type="ECO:0000313" key="8">
    <source>
        <dbReference type="Proteomes" id="UP000838756"/>
    </source>
</evidence>
<dbReference type="InterPro" id="IPR013083">
    <property type="entry name" value="Znf_RING/FYVE/PHD"/>
</dbReference>
<evidence type="ECO:0000256" key="2">
    <source>
        <dbReference type="ARBA" id="ARBA00022771"/>
    </source>
</evidence>
<dbReference type="Proteomes" id="UP000838756">
    <property type="component" value="Unassembled WGS sequence"/>
</dbReference>
<dbReference type="InterPro" id="IPR017907">
    <property type="entry name" value="Znf_RING_CS"/>
</dbReference>
<dbReference type="SUPFAM" id="SSF57850">
    <property type="entry name" value="RING/U-box"/>
    <property type="match status" value="1"/>
</dbReference>
<keyword evidence="1" id="KW-0479">Metal-binding</keyword>
<dbReference type="PROSITE" id="PS50089">
    <property type="entry name" value="ZF_RING_2"/>
    <property type="match status" value="1"/>
</dbReference>
<dbReference type="Gene3D" id="3.30.40.10">
    <property type="entry name" value="Zinc/RING finger domain, C3HC4 (zinc finger)"/>
    <property type="match status" value="1"/>
</dbReference>
<dbReference type="InterPro" id="IPR047134">
    <property type="entry name" value="RNF4"/>
</dbReference>
<dbReference type="PROSITE" id="PS00518">
    <property type="entry name" value="ZF_RING_1"/>
    <property type="match status" value="1"/>
</dbReference>
<protein>
    <submittedName>
        <fullName evidence="7">Jg22892 protein</fullName>
    </submittedName>
</protein>
<dbReference type="EMBL" id="CAKXAJ010025628">
    <property type="protein sequence ID" value="CAH2242180.1"/>
    <property type="molecule type" value="Genomic_DNA"/>
</dbReference>
<dbReference type="PANTHER" id="PTHR23041:SF78">
    <property type="entry name" value="E3 UBIQUITIN-PROTEIN LIGASE RNF4"/>
    <property type="match status" value="1"/>
</dbReference>
<keyword evidence="3" id="KW-0862">Zinc</keyword>
<keyword evidence="2 4" id="KW-0863">Zinc-finger</keyword>
<accession>A0A8S4RX11</accession>
<keyword evidence="8" id="KW-1185">Reference proteome</keyword>